<feature type="region of interest" description="Disordered" evidence="1">
    <location>
        <begin position="293"/>
        <end position="330"/>
    </location>
</feature>
<dbReference type="Proteomes" id="UP000220797">
    <property type="component" value="Unassembled WGS sequence"/>
</dbReference>
<sequence length="923" mass="104422">MRKRSILRKARFLSQKEELSCILDKQNEETKEHESNSLNKTSELNKEIETLMNDTYIELNFYLNDNEIKDTTEKCKKSSSYINWRGMDFVNLVLNEDKNHTISSLVDCWKKKQSSFEMQIHDKTNSSCNLKNFDYCAVLNKNDNCTSPYENSDIPELISLPYDQLNEEQYKSNKTKIIYDRLTRFTDITSDISNYYYKVYERDESQLNCGKWSMYIYKRGRQFVNMNYYEFYLEESFREDSTNIWNAYSTNKQKSILNDTGNRCNMTSLIYEIKKRENTTERYDLSWIRSDDHDESDETLYPTTSLPAITQPTEEISDTSHASVGVDPLDDRAKAKMGGFRDSKNATLNAIASPGDKDKLEIAEKAAKAAAPVSLGDPPQPNSKTSNSTNGHNSSKTEPTILPTTDDNSKRPITVVKSSESNTTPSRTVPFPENTPSHTNMFSADSNSSSSGFSASPMTESGNFTANFGASPLNDTYSTNNHTSPALDMPNSAIPSSVQPIAVTKINSNGAPPIVNESLSEAPNYKAPVEVHTPLINAAFPKNETVSPTLYESLTPSDINASPSNTTESTTANDNTQLSQASYPPTQSSKNTLTSIAQPINSPLIEVQNNASANCTNICTPNINTTQIPLDESTEPTPTINPAGSIITIVPIGILILGIIFLLVILYRCTPIGSWIRNRKSKKKKIRKKIKKISKKPMPLSTNNIEDGQINSGNHSLLQHEKQISPCEVSFESERNSKQEQMGKSKERKGIYNEKGNICICDNTEGTNMYENKFIGEKKLNTDNPKCEINKEELNGNEPNSENEDELNKNILEKDPVHIVWHIRNGTLNEEKENEINSQKEKSTCENEMKNLGNKTTIKNNVCNWNSWVDIHMTALLEYKKEEWKLNKTEFFNICLEEIEKDGENFNLKEMRNHFIMKIKEEN</sequence>
<evidence type="ECO:0000256" key="2">
    <source>
        <dbReference type="SAM" id="Phobius"/>
    </source>
</evidence>
<dbReference type="EMBL" id="CVMV01000056">
    <property type="protein sequence ID" value="CRG96068.1"/>
    <property type="molecule type" value="Genomic_DNA"/>
</dbReference>
<keyword evidence="2" id="KW-0812">Transmembrane</keyword>
<reference evidence="3" key="1">
    <citation type="submission" date="2015-04" db="EMBL/GenBank/DDBJ databases">
        <authorList>
            <consortium name="Pathogen Informatics"/>
        </authorList>
    </citation>
    <scope>NUCLEOTIDE SEQUENCE [LARGE SCALE GENOMIC DNA]</scope>
    <source>
        <strain evidence="3">8A</strain>
    </source>
</reference>
<feature type="compositionally biased region" description="Polar residues" evidence="1">
    <location>
        <begin position="416"/>
        <end position="427"/>
    </location>
</feature>
<evidence type="ECO:0000313" key="4">
    <source>
        <dbReference type="Proteomes" id="UP000220797"/>
    </source>
</evidence>
<feature type="region of interest" description="Disordered" evidence="1">
    <location>
        <begin position="366"/>
        <end position="456"/>
    </location>
</feature>
<feature type="compositionally biased region" description="Polar residues" evidence="1">
    <location>
        <begin position="382"/>
        <end position="406"/>
    </location>
</feature>
<feature type="region of interest" description="Disordered" evidence="1">
    <location>
        <begin position="553"/>
        <end position="591"/>
    </location>
</feature>
<name>A0A1J1GUT7_PLAGA</name>
<keyword evidence="4" id="KW-1185">Reference proteome</keyword>
<accession>A0A1J1GUT7</accession>
<feature type="compositionally biased region" description="Low complexity" evidence="1">
    <location>
        <begin position="442"/>
        <end position="456"/>
    </location>
</feature>
<evidence type="ECO:0000256" key="1">
    <source>
        <dbReference type="SAM" id="MobiDB-lite"/>
    </source>
</evidence>
<comment type="caution">
    <text evidence="3">The sequence shown here is derived from an EMBL/GenBank/DDBJ whole genome shotgun (WGS) entry which is preliminary data.</text>
</comment>
<dbReference type="AlphaFoldDB" id="A0A1J1GUT7"/>
<organism evidence="3 4">
    <name type="scientific">Plasmodium gallinaceum</name>
    <dbReference type="NCBI Taxonomy" id="5849"/>
    <lineage>
        <taxon>Eukaryota</taxon>
        <taxon>Sar</taxon>
        <taxon>Alveolata</taxon>
        <taxon>Apicomplexa</taxon>
        <taxon>Aconoidasida</taxon>
        <taxon>Haemosporida</taxon>
        <taxon>Plasmodiidae</taxon>
        <taxon>Plasmodium</taxon>
        <taxon>Plasmodium (Haemamoeba)</taxon>
    </lineage>
</organism>
<keyword evidence="2" id="KW-1133">Transmembrane helix</keyword>
<gene>
    <name evidence="3" type="ORF">PGAL8A_00328100</name>
</gene>
<feature type="compositionally biased region" description="Polar residues" evidence="1">
    <location>
        <begin position="301"/>
        <end position="322"/>
    </location>
</feature>
<keyword evidence="2" id="KW-0472">Membrane</keyword>
<feature type="transmembrane region" description="Helical" evidence="2">
    <location>
        <begin position="646"/>
        <end position="667"/>
    </location>
</feature>
<protein>
    <submittedName>
        <fullName evidence="3">Surface-associated interspersed protein (SURFIN)</fullName>
    </submittedName>
</protein>
<dbReference type="VEuPathDB" id="PlasmoDB:PGAL8A_00328100"/>
<feature type="non-terminal residue" evidence="3">
    <location>
        <position position="923"/>
    </location>
</feature>
<dbReference type="GeneID" id="39731811"/>
<proteinExistence type="predicted"/>
<dbReference type="RefSeq" id="XP_028528873.1">
    <property type="nucleotide sequence ID" value="XM_028672307.1"/>
</dbReference>
<evidence type="ECO:0000313" key="3">
    <source>
        <dbReference type="EMBL" id="CRG96068.1"/>
    </source>
</evidence>